<gene>
    <name evidence="2" type="ORF">QPL79_02960</name>
</gene>
<dbReference type="InterPro" id="IPR036087">
    <property type="entry name" value="Nict_dMeBzImd_PRibTrfase_sf"/>
</dbReference>
<evidence type="ECO:0000256" key="1">
    <source>
        <dbReference type="HAMAP-Rule" id="MF_01086"/>
    </source>
</evidence>
<dbReference type="HAMAP" id="MF_01086">
    <property type="entry name" value="UPF0284"/>
    <property type="match status" value="1"/>
</dbReference>
<dbReference type="InterPro" id="IPR002805">
    <property type="entry name" value="Nict_dMeBzImd_PRibTrfase_arc"/>
</dbReference>
<reference evidence="2 3" key="1">
    <citation type="submission" date="2023-05" db="EMBL/GenBank/DDBJ databases">
        <title>A new hyperthermophilic archaea 'Ignisphaera cupida' sp. nov. and description of the family 'Ignisphaeraceae' fam. nov.</title>
        <authorList>
            <person name="Podosokorskaya O.A."/>
            <person name="Elcheninov A.G."/>
            <person name="Klukina A."/>
            <person name="Merkel A.Y."/>
        </authorList>
    </citation>
    <scope>NUCLEOTIDE SEQUENCE [LARGE SCALE GENOMIC DNA]</scope>
    <source>
        <strain evidence="2 3">4213-co</strain>
    </source>
</reference>
<dbReference type="Proteomes" id="UP001529235">
    <property type="component" value="Unassembled WGS sequence"/>
</dbReference>
<protein>
    <recommendedName>
        <fullName evidence="1">UPF0284 protein QPL79_02960</fullName>
    </recommendedName>
</protein>
<accession>A0ABD4Z5S9</accession>
<evidence type="ECO:0000313" key="3">
    <source>
        <dbReference type="Proteomes" id="UP001529235"/>
    </source>
</evidence>
<dbReference type="AlphaFoldDB" id="A0ABD4Z5S9"/>
<dbReference type="PANTHER" id="PTHR38811">
    <property type="match status" value="1"/>
</dbReference>
<dbReference type="Gene3D" id="3.40.50.10210">
    <property type="match status" value="1"/>
</dbReference>
<dbReference type="InterPro" id="IPR003200">
    <property type="entry name" value="Nict_dMeBzImd_PRibTrfase"/>
</dbReference>
<evidence type="ECO:0000313" key="2">
    <source>
        <dbReference type="EMBL" id="MDK6028322.1"/>
    </source>
</evidence>
<keyword evidence="3" id="KW-1185">Reference proteome</keyword>
<dbReference type="Pfam" id="PF02277">
    <property type="entry name" value="DBI_PRT"/>
    <property type="match status" value="1"/>
</dbReference>
<dbReference type="NCBIfam" id="TIGR00303">
    <property type="entry name" value="nicotinate mononucleotide-dependent phosphoribosyltransferase CobT"/>
    <property type="match status" value="1"/>
</dbReference>
<dbReference type="RefSeq" id="WP_285273288.1">
    <property type="nucleotide sequence ID" value="NZ_JASNVW010000001.1"/>
</dbReference>
<dbReference type="EMBL" id="JASNVW010000001">
    <property type="protein sequence ID" value="MDK6028322.1"/>
    <property type="molecule type" value="Genomic_DNA"/>
</dbReference>
<name>A0ABD4Z5S9_9CREN</name>
<dbReference type="SUPFAM" id="SSF52733">
    <property type="entry name" value="Nicotinate mononucleotide:5,6-dimethylbenzimidazole phosphoribosyltransferase (CobT)"/>
    <property type="match status" value="1"/>
</dbReference>
<comment type="similarity">
    <text evidence="1">Belongs to the UPF0284 family.</text>
</comment>
<proteinExistence type="inferred from homology"/>
<sequence>MIKSGKAMAVYVIASSMTSTIPGISLAGAAPMATLFTPALDVEYLFYGKCVTLDLIPTTPTGIPTPAIITKAALHLMKIPFVVVDAGSYVEPKIPHIRLSSRCVGRRIDKEDALPSGTSRNLFEEAKNVGRILGSIANIVLIGESMPGGTTTALAILQGLGYEAYNIVSSASKVNPIELKKTIVEKALKRLKDVKDPFTVNDVVGDSLHISIAGIALGALQAGSIAILAGGTQMLAALSLMKAINPLFPQDKVVIATTRWIFADKGKEITGFLNEVLPNVSLIYVDINFADAPFEGLRAYEEGYVKEGVGAGGTASMAVIKGFGVDDLKKAIFDEYKRLVEVRNNG</sequence>
<organism evidence="2 3">
    <name type="scientific">Ignisphaera cupida</name>
    <dbReference type="NCBI Taxonomy" id="3050454"/>
    <lineage>
        <taxon>Archaea</taxon>
        <taxon>Thermoproteota</taxon>
        <taxon>Thermoprotei</taxon>
        <taxon>Desulfurococcales</taxon>
        <taxon>Desulfurococcaceae</taxon>
        <taxon>Ignisphaera</taxon>
    </lineage>
</organism>
<dbReference type="CDD" id="cd02439">
    <property type="entry name" value="DMB-PRT_CobT"/>
    <property type="match status" value="1"/>
</dbReference>
<dbReference type="PANTHER" id="PTHR38811:SF1">
    <property type="entry name" value="UPF0284 PROTEIN SLL1500"/>
    <property type="match status" value="1"/>
</dbReference>
<dbReference type="NCBIfam" id="NF003372">
    <property type="entry name" value="PRK04447.1-5"/>
    <property type="match status" value="1"/>
</dbReference>
<comment type="caution">
    <text evidence="2">The sequence shown here is derived from an EMBL/GenBank/DDBJ whole genome shotgun (WGS) entry which is preliminary data.</text>
</comment>